<name>A0A1C2DCJ6_9HYPH</name>
<gene>
    <name evidence="2" type="ORF">QV13_23030</name>
</gene>
<feature type="compositionally biased region" description="Basic residues" evidence="1">
    <location>
        <begin position="1"/>
        <end position="10"/>
    </location>
</feature>
<dbReference type="AlphaFoldDB" id="A0A1C2DCJ6"/>
<protein>
    <submittedName>
        <fullName evidence="2">Uncharacterized protein</fullName>
    </submittedName>
</protein>
<dbReference type="Proteomes" id="UP000094412">
    <property type="component" value="Unassembled WGS sequence"/>
</dbReference>
<evidence type="ECO:0000313" key="2">
    <source>
        <dbReference type="EMBL" id="OCX12491.1"/>
    </source>
</evidence>
<accession>A0A1C2DCJ6</accession>
<organism evidence="2 3">
    <name type="scientific">Mesorhizobium hungaricum</name>
    <dbReference type="NCBI Taxonomy" id="1566387"/>
    <lineage>
        <taxon>Bacteria</taxon>
        <taxon>Pseudomonadati</taxon>
        <taxon>Pseudomonadota</taxon>
        <taxon>Alphaproteobacteria</taxon>
        <taxon>Hyphomicrobiales</taxon>
        <taxon>Phyllobacteriaceae</taxon>
        <taxon>Mesorhizobium</taxon>
    </lineage>
</organism>
<sequence>MRHQPGRRAFSRPISASSGILPHQKREPVRSTAAPVSLPPFEVVAQVDLIVGRSLPQDGSGFVKRDRARPQPD</sequence>
<reference evidence="2 3" key="1">
    <citation type="submission" date="2016-08" db="EMBL/GenBank/DDBJ databases">
        <title>Whole genome sequence of Mesorhizobium sp. strain UASWS1009 isolated from industrial sewage.</title>
        <authorList>
            <person name="Crovadore J."/>
            <person name="Calmin G."/>
            <person name="Chablais R."/>
            <person name="Cochard B."/>
            <person name="Lefort F."/>
        </authorList>
    </citation>
    <scope>NUCLEOTIDE SEQUENCE [LARGE SCALE GENOMIC DNA]</scope>
    <source>
        <strain evidence="2 3">UASWS1009</strain>
    </source>
</reference>
<dbReference type="STRING" id="1566387.QV13_23030"/>
<feature type="region of interest" description="Disordered" evidence="1">
    <location>
        <begin position="1"/>
        <end position="36"/>
    </location>
</feature>
<proteinExistence type="predicted"/>
<evidence type="ECO:0000313" key="3">
    <source>
        <dbReference type="Proteomes" id="UP000094412"/>
    </source>
</evidence>
<evidence type="ECO:0000256" key="1">
    <source>
        <dbReference type="SAM" id="MobiDB-lite"/>
    </source>
</evidence>
<dbReference type="EMBL" id="MDEO01000036">
    <property type="protein sequence ID" value="OCX12491.1"/>
    <property type="molecule type" value="Genomic_DNA"/>
</dbReference>
<comment type="caution">
    <text evidence="2">The sequence shown here is derived from an EMBL/GenBank/DDBJ whole genome shotgun (WGS) entry which is preliminary data.</text>
</comment>
<keyword evidence="3" id="KW-1185">Reference proteome</keyword>